<feature type="domain" description="Bacillithiol biosynthesis BshC N-terminal Rossmann-like" evidence="3">
    <location>
        <begin position="31"/>
        <end position="396"/>
    </location>
</feature>
<dbReference type="InterPro" id="IPR055399">
    <property type="entry name" value="CC_BshC"/>
</dbReference>
<sequence>MVSKIELGPSNCLTSCIQNISGERMKQLNQYLPYSETGYFSTLIKDFLVADPKMQPFLQYHPVEPGFELAMKAKESQPLHRDVLVKVLHQQYAGLEIDSAVRLNIDLLLSPNTFTICTAHQPNIFTGYLYFAYKILQTVKLAAELKEKFPGKNFVPVYYMGSEDADLDELGKIFLNNKTLAWETTQTGAVGRMKTEGFEEMLDTIQHELGYTPHSDELMAIIRTAYLQHDDIQSATLYLVNALFGRYGLVVLIPDTPDLKRLYIPVMEDELLHQTSYKIVNQTIAALGEHYKVQASPREINLFYLKGDLRERIVYEDGAWVVLNSGMKFNRESLLQELNLHPERFSPNVILRGMFQETILPNIAFLGGGGEVAYWMELKALFQHYRVPYPVVLLRNSFLFIDKFHHGRIQKLGLSLADLFTEVETLINNYVGRHTNANLVLKDEYLEIDALFEKLQQKAAEIDPTLVITTQAEHHRVSKVIGKLEHKFLKAEKKKFAWQAEQIRQIKGRFFPGNSLQERKENFMPFYAQYGQAFFDMILEAMIPVTDQFCVIAEA</sequence>
<dbReference type="InterPro" id="IPR055398">
    <property type="entry name" value="Rossmann-like_BshC"/>
</dbReference>
<evidence type="ECO:0000256" key="2">
    <source>
        <dbReference type="HAMAP-Rule" id="MF_01867"/>
    </source>
</evidence>
<evidence type="ECO:0000259" key="4">
    <source>
        <dbReference type="Pfam" id="PF24850"/>
    </source>
</evidence>
<comment type="similarity">
    <text evidence="2">Belongs to the BshC family.</text>
</comment>
<dbReference type="NCBIfam" id="TIGR03998">
    <property type="entry name" value="thiol_BshC"/>
    <property type="match status" value="1"/>
</dbReference>
<name>A0A291QYL0_9BACT</name>
<dbReference type="EMBL" id="CP023777">
    <property type="protein sequence ID" value="ATL49028.1"/>
    <property type="molecule type" value="Genomic_DNA"/>
</dbReference>
<dbReference type="Pfam" id="PF10079">
    <property type="entry name" value="Rossmann-like_BshC"/>
    <property type="match status" value="1"/>
</dbReference>
<dbReference type="AlphaFoldDB" id="A0A291QYL0"/>
<dbReference type="PIRSF" id="PIRSF012535">
    <property type="entry name" value="UCP012535"/>
    <property type="match status" value="1"/>
</dbReference>
<evidence type="ECO:0000259" key="3">
    <source>
        <dbReference type="Pfam" id="PF10079"/>
    </source>
</evidence>
<proteinExistence type="inferred from homology"/>
<dbReference type="Proteomes" id="UP000220133">
    <property type="component" value="Chromosome"/>
</dbReference>
<keyword evidence="6" id="KW-1185">Reference proteome</keyword>
<dbReference type="InterPro" id="IPR011199">
    <property type="entry name" value="Bacillithiol_biosynth_BshC"/>
</dbReference>
<gene>
    <name evidence="2 5" type="primary">bshC</name>
    <name evidence="5" type="ORF">COR50_18660</name>
</gene>
<evidence type="ECO:0000313" key="6">
    <source>
        <dbReference type="Proteomes" id="UP000220133"/>
    </source>
</evidence>
<dbReference type="EC" id="6.-.-.-" evidence="2"/>
<feature type="domain" description="Bacillithiol biosynthesis BshC C-terminal coiled-coil" evidence="4">
    <location>
        <begin position="399"/>
        <end position="552"/>
    </location>
</feature>
<accession>A0A291QYL0</accession>
<protein>
    <recommendedName>
        <fullName evidence="2">Putative cysteine ligase BshC</fullName>
        <ecNumber evidence="2">6.-.-.-</ecNumber>
    </recommendedName>
</protein>
<evidence type="ECO:0000256" key="1">
    <source>
        <dbReference type="ARBA" id="ARBA00022598"/>
    </source>
</evidence>
<evidence type="ECO:0000313" key="5">
    <source>
        <dbReference type="EMBL" id="ATL49028.1"/>
    </source>
</evidence>
<organism evidence="5 6">
    <name type="scientific">Chitinophaga caeni</name>
    <dbReference type="NCBI Taxonomy" id="2029983"/>
    <lineage>
        <taxon>Bacteria</taxon>
        <taxon>Pseudomonadati</taxon>
        <taxon>Bacteroidota</taxon>
        <taxon>Chitinophagia</taxon>
        <taxon>Chitinophagales</taxon>
        <taxon>Chitinophagaceae</taxon>
        <taxon>Chitinophaga</taxon>
    </lineage>
</organism>
<dbReference type="GO" id="GO:0016874">
    <property type="term" value="F:ligase activity"/>
    <property type="evidence" value="ECO:0007669"/>
    <property type="project" value="UniProtKB-UniRule"/>
</dbReference>
<keyword evidence="1 2" id="KW-0436">Ligase</keyword>
<dbReference type="KEGG" id="cbae:COR50_18660"/>
<reference evidence="5 6" key="1">
    <citation type="submission" date="2017-10" db="EMBL/GenBank/DDBJ databases">
        <title>Paenichitinophaga pekingensis gen. nov., sp. nov., isolated from activated sludge.</title>
        <authorList>
            <person name="Jin D."/>
            <person name="Kong X."/>
            <person name="Deng Y."/>
            <person name="Bai Z."/>
        </authorList>
    </citation>
    <scope>NUCLEOTIDE SEQUENCE [LARGE SCALE GENOMIC DNA]</scope>
    <source>
        <strain evidence="5 6">13</strain>
    </source>
</reference>
<dbReference type="Pfam" id="PF24850">
    <property type="entry name" value="CC_BshC"/>
    <property type="match status" value="1"/>
</dbReference>
<dbReference type="HAMAP" id="MF_01867">
    <property type="entry name" value="BshC"/>
    <property type="match status" value="1"/>
</dbReference>